<feature type="region of interest" description="Disordered" evidence="1">
    <location>
        <begin position="1"/>
        <end position="23"/>
    </location>
</feature>
<accession>A0ABP8HSD8</accession>
<dbReference type="EMBL" id="BAABGJ010000021">
    <property type="protein sequence ID" value="GAA4343657.1"/>
    <property type="molecule type" value="Genomic_DNA"/>
</dbReference>
<protein>
    <submittedName>
        <fullName evidence="2">Uncharacterized protein</fullName>
    </submittedName>
</protein>
<reference evidence="3" key="1">
    <citation type="journal article" date="2019" name="Int. J. Syst. Evol. Microbiol.">
        <title>The Global Catalogue of Microorganisms (GCM) 10K type strain sequencing project: providing services to taxonomists for standard genome sequencing and annotation.</title>
        <authorList>
            <consortium name="The Broad Institute Genomics Platform"/>
            <consortium name="The Broad Institute Genome Sequencing Center for Infectious Disease"/>
            <person name="Wu L."/>
            <person name="Ma J."/>
        </authorList>
    </citation>
    <scope>NUCLEOTIDE SEQUENCE [LARGE SCALE GENOMIC DNA]</scope>
    <source>
        <strain evidence="3">JCM 17804</strain>
    </source>
</reference>
<evidence type="ECO:0000256" key="1">
    <source>
        <dbReference type="SAM" id="MobiDB-lite"/>
    </source>
</evidence>
<dbReference type="Proteomes" id="UP001500975">
    <property type="component" value="Unassembled WGS sequence"/>
</dbReference>
<evidence type="ECO:0000313" key="2">
    <source>
        <dbReference type="EMBL" id="GAA4343657.1"/>
    </source>
</evidence>
<gene>
    <name evidence="2" type="ORF">GCM10023165_26300</name>
</gene>
<organism evidence="2 3">
    <name type="scientific">Variovorax defluvii</name>
    <dbReference type="NCBI Taxonomy" id="913761"/>
    <lineage>
        <taxon>Bacteria</taxon>
        <taxon>Pseudomonadati</taxon>
        <taxon>Pseudomonadota</taxon>
        <taxon>Betaproteobacteria</taxon>
        <taxon>Burkholderiales</taxon>
        <taxon>Comamonadaceae</taxon>
        <taxon>Variovorax</taxon>
    </lineage>
</organism>
<proteinExistence type="predicted"/>
<keyword evidence="3" id="KW-1185">Reference proteome</keyword>
<sequence length="100" mass="11300">MLDCPQATVSDRGATEPEKADHMLDTTTKAGILRRNGIVVPLQPDPETQGWKDAVDALFELYVMRRAARSLRDAEEACDLDLMSRLAATSYHRRRVTYYS</sequence>
<evidence type="ECO:0000313" key="3">
    <source>
        <dbReference type="Proteomes" id="UP001500975"/>
    </source>
</evidence>
<name>A0ABP8HSD8_9BURK</name>
<comment type="caution">
    <text evidence="2">The sequence shown here is derived from an EMBL/GenBank/DDBJ whole genome shotgun (WGS) entry which is preliminary data.</text>
</comment>
<feature type="compositionally biased region" description="Basic and acidic residues" evidence="1">
    <location>
        <begin position="13"/>
        <end position="23"/>
    </location>
</feature>